<dbReference type="InterPro" id="IPR051536">
    <property type="entry name" value="UDG_Type-4/5"/>
</dbReference>
<accession>A0A9D1CTM6</accession>
<dbReference type="NCBIfam" id="TIGR00758">
    <property type="entry name" value="UDG_fam4"/>
    <property type="match status" value="1"/>
</dbReference>
<dbReference type="CDD" id="cd10030">
    <property type="entry name" value="UDG-F4_TTUDGA_SPO1dp_like"/>
    <property type="match status" value="1"/>
</dbReference>
<evidence type="ECO:0000256" key="8">
    <source>
        <dbReference type="ARBA" id="ARBA00023014"/>
    </source>
</evidence>
<keyword evidence="3" id="KW-0004">4Fe-4S</keyword>
<evidence type="ECO:0000256" key="3">
    <source>
        <dbReference type="ARBA" id="ARBA00022485"/>
    </source>
</evidence>
<dbReference type="SUPFAM" id="SSF52141">
    <property type="entry name" value="Uracil-DNA glycosylase-like"/>
    <property type="match status" value="1"/>
</dbReference>
<dbReference type="GO" id="GO:0097506">
    <property type="term" value="F:deaminated base DNA N-glycosylase activity"/>
    <property type="evidence" value="ECO:0007669"/>
    <property type="project" value="UniProtKB-ARBA"/>
</dbReference>
<evidence type="ECO:0000256" key="6">
    <source>
        <dbReference type="ARBA" id="ARBA00022801"/>
    </source>
</evidence>
<evidence type="ECO:0000259" key="10">
    <source>
        <dbReference type="SMART" id="SM00986"/>
    </source>
</evidence>
<keyword evidence="6" id="KW-0378">Hydrolase</keyword>
<dbReference type="PANTHER" id="PTHR33693">
    <property type="entry name" value="TYPE-5 URACIL-DNA GLYCOSYLASE"/>
    <property type="match status" value="1"/>
</dbReference>
<comment type="similarity">
    <text evidence="1">Belongs to the uracil-DNA glycosylase (UDG) superfamily. Type 4 (UDGa) family.</text>
</comment>
<evidence type="ECO:0000256" key="1">
    <source>
        <dbReference type="ARBA" id="ARBA00006521"/>
    </source>
</evidence>
<dbReference type="SMART" id="SM00987">
    <property type="entry name" value="UreE_C"/>
    <property type="match status" value="1"/>
</dbReference>
<proteinExistence type="inferred from homology"/>
<keyword evidence="8" id="KW-0411">Iron-sulfur</keyword>
<feature type="domain" description="Uracil-DNA glycosylase-like" evidence="10">
    <location>
        <begin position="29"/>
        <end position="175"/>
    </location>
</feature>
<protein>
    <recommendedName>
        <fullName evidence="2">Type-4 uracil-DNA glycosylase</fullName>
    </recommendedName>
</protein>
<dbReference type="EMBL" id="DVGA01000048">
    <property type="protein sequence ID" value="HIQ78560.1"/>
    <property type="molecule type" value="Genomic_DNA"/>
</dbReference>
<evidence type="ECO:0000256" key="4">
    <source>
        <dbReference type="ARBA" id="ARBA00022723"/>
    </source>
</evidence>
<dbReference type="Pfam" id="PF03167">
    <property type="entry name" value="UDG"/>
    <property type="match status" value="1"/>
</dbReference>
<dbReference type="Gene3D" id="3.40.470.10">
    <property type="entry name" value="Uracil-DNA glycosylase-like domain"/>
    <property type="match status" value="1"/>
</dbReference>
<dbReference type="AlphaFoldDB" id="A0A9D1CTM6"/>
<dbReference type="InterPro" id="IPR005122">
    <property type="entry name" value="Uracil-DNA_glycosylase-like"/>
</dbReference>
<evidence type="ECO:0000256" key="5">
    <source>
        <dbReference type="ARBA" id="ARBA00022763"/>
    </source>
</evidence>
<dbReference type="GO" id="GO:0006281">
    <property type="term" value="P:DNA repair"/>
    <property type="evidence" value="ECO:0007669"/>
    <property type="project" value="UniProtKB-KW"/>
</dbReference>
<evidence type="ECO:0000313" key="12">
    <source>
        <dbReference type="Proteomes" id="UP000824262"/>
    </source>
</evidence>
<dbReference type="GO" id="GO:0046872">
    <property type="term" value="F:metal ion binding"/>
    <property type="evidence" value="ECO:0007669"/>
    <property type="project" value="UniProtKB-KW"/>
</dbReference>
<name>A0A9D1CTM6_9FIRM</name>
<dbReference type="InterPro" id="IPR036895">
    <property type="entry name" value="Uracil-DNA_glycosylase-like_sf"/>
</dbReference>
<keyword evidence="5" id="KW-0227">DNA damage</keyword>
<evidence type="ECO:0000313" key="11">
    <source>
        <dbReference type="EMBL" id="HIQ78560.1"/>
    </source>
</evidence>
<dbReference type="Proteomes" id="UP000824262">
    <property type="component" value="Unassembled WGS sequence"/>
</dbReference>
<reference evidence="11" key="2">
    <citation type="journal article" date="2021" name="PeerJ">
        <title>Extensive microbial diversity within the chicken gut microbiome revealed by metagenomics and culture.</title>
        <authorList>
            <person name="Gilroy R."/>
            <person name="Ravi A."/>
            <person name="Getino M."/>
            <person name="Pursley I."/>
            <person name="Horton D.L."/>
            <person name="Alikhan N.F."/>
            <person name="Baker D."/>
            <person name="Gharbi K."/>
            <person name="Hall N."/>
            <person name="Watson M."/>
            <person name="Adriaenssens E.M."/>
            <person name="Foster-Nyarko E."/>
            <person name="Jarju S."/>
            <person name="Secka A."/>
            <person name="Antonio M."/>
            <person name="Oren A."/>
            <person name="Chaudhuri R.R."/>
            <person name="La Ragione R."/>
            <person name="Hildebrand F."/>
            <person name="Pallen M.J."/>
        </authorList>
    </citation>
    <scope>NUCLEOTIDE SEQUENCE</scope>
    <source>
        <strain evidence="11">ChiBcolR7-354</strain>
    </source>
</reference>
<dbReference type="GO" id="GO:0051539">
    <property type="term" value="F:4 iron, 4 sulfur cluster binding"/>
    <property type="evidence" value="ECO:0007669"/>
    <property type="project" value="UniProtKB-KW"/>
</dbReference>
<keyword evidence="9" id="KW-0234">DNA repair</keyword>
<keyword evidence="7" id="KW-0408">Iron</keyword>
<keyword evidence="4" id="KW-0479">Metal-binding</keyword>
<evidence type="ECO:0000256" key="9">
    <source>
        <dbReference type="ARBA" id="ARBA00023204"/>
    </source>
</evidence>
<comment type="caution">
    <text evidence="11">The sequence shown here is derived from an EMBL/GenBank/DDBJ whole genome shotgun (WGS) entry which is preliminary data.</text>
</comment>
<sequence length="189" mass="21660">MAKTLEALRAECLECRRCGLCETRHNVVFGAGPDDAEVMFIGEGPGEQEDLQGAPFVGRAGKFLDDMLELIDLDRSRVYIGNMVKCRPPRNRDPLDIEQKACSIWLQGQLEIINPKLIVCLGRIAAMRFIREDFKITREHGQWFDMDGRRVMALYHPAALLRDPGKRPETFDDLKKLQAEIRLRCTHTY</sequence>
<dbReference type="InterPro" id="IPR005273">
    <property type="entry name" value="Ura-DNA_glyco_family4"/>
</dbReference>
<organism evidence="11 12">
    <name type="scientific">Candidatus Scatomorpha intestinavium</name>
    <dbReference type="NCBI Taxonomy" id="2840922"/>
    <lineage>
        <taxon>Bacteria</taxon>
        <taxon>Bacillati</taxon>
        <taxon>Bacillota</taxon>
        <taxon>Clostridia</taxon>
        <taxon>Eubacteriales</taxon>
        <taxon>Candidatus Scatomorpha</taxon>
    </lineage>
</organism>
<dbReference type="PANTHER" id="PTHR33693:SF9">
    <property type="entry name" value="TYPE-4 URACIL-DNA GLYCOSYLASE"/>
    <property type="match status" value="1"/>
</dbReference>
<dbReference type="SMART" id="SM00986">
    <property type="entry name" value="UDG"/>
    <property type="match status" value="1"/>
</dbReference>
<evidence type="ECO:0000256" key="2">
    <source>
        <dbReference type="ARBA" id="ARBA00019403"/>
    </source>
</evidence>
<reference evidence="11" key="1">
    <citation type="submission" date="2020-10" db="EMBL/GenBank/DDBJ databases">
        <authorList>
            <person name="Gilroy R."/>
        </authorList>
    </citation>
    <scope>NUCLEOTIDE SEQUENCE</scope>
    <source>
        <strain evidence="11">ChiBcolR7-354</strain>
    </source>
</reference>
<gene>
    <name evidence="11" type="ORF">IAB77_04810</name>
</gene>
<evidence type="ECO:0000256" key="7">
    <source>
        <dbReference type="ARBA" id="ARBA00023004"/>
    </source>
</evidence>